<dbReference type="InterPro" id="IPR001650">
    <property type="entry name" value="Helicase_C-like"/>
</dbReference>
<proteinExistence type="predicted"/>
<evidence type="ECO:0000256" key="2">
    <source>
        <dbReference type="ARBA" id="ARBA00022801"/>
    </source>
</evidence>
<evidence type="ECO:0000259" key="6">
    <source>
        <dbReference type="PROSITE" id="PS51194"/>
    </source>
</evidence>
<dbReference type="SUPFAM" id="SSF52540">
    <property type="entry name" value="P-loop containing nucleoside triphosphate hydrolases"/>
    <property type="match status" value="3"/>
</dbReference>
<dbReference type="AlphaFoldDB" id="A0AAW2KM53"/>
<name>A0AAW2KM53_9LAMI</name>
<evidence type="ECO:0000256" key="4">
    <source>
        <dbReference type="ARBA" id="ARBA00022840"/>
    </source>
</evidence>
<sequence length="416" mass="46404">MKSGWRYQLAFVSEALHGDISKHQRVLTLNYFRQGKFRVLVDTDVAARGLDIPNADLVGAEEEKLAEGIKLYAIPPTATSKRTILGDLVTLRIIFYFVQVAVYAKGGKIIVFTQTKWEADEVWLALTNRIASEALHGDISQPQRGLTLNGFRQGKFRVLFATVVAARGSIFQMLTLLFIMNFQTTQRHLCIVPAEQDVEEKKVSTDSFSSPVKLFSTKFDHFLYPRLLPLHCRQGKFRVLVVTDVAARGLDIPNVDLELSILSHLSTVQISAIFCSDCTLWELSGVVGVFDPEAFVHRSGGTGCAGKEGKVVLMFTSSQRRTVESLERDVGCKIEFTSPPSVQERVDGLAAALATLSGFSEHHPLVLYYHEQGADFTAEQKRLCTPSGTRRWHGAVCSSYDLNWPFLSWEALMVKL</sequence>
<dbReference type="GO" id="GO:0016787">
    <property type="term" value="F:hydrolase activity"/>
    <property type="evidence" value="ECO:0007669"/>
    <property type="project" value="UniProtKB-KW"/>
</dbReference>
<keyword evidence="3 7" id="KW-0347">Helicase</keyword>
<accession>A0AAW2KM53</accession>
<dbReference type="Gene3D" id="3.40.50.300">
    <property type="entry name" value="P-loop containing nucleotide triphosphate hydrolases"/>
    <property type="match status" value="3"/>
</dbReference>
<evidence type="ECO:0000256" key="5">
    <source>
        <dbReference type="SAM" id="Phobius"/>
    </source>
</evidence>
<dbReference type="GO" id="GO:0005524">
    <property type="term" value="F:ATP binding"/>
    <property type="evidence" value="ECO:0007669"/>
    <property type="project" value="UniProtKB-KW"/>
</dbReference>
<dbReference type="SMART" id="SM00490">
    <property type="entry name" value="HELICc"/>
    <property type="match status" value="2"/>
</dbReference>
<feature type="transmembrane region" description="Helical" evidence="5">
    <location>
        <begin position="158"/>
        <end position="180"/>
    </location>
</feature>
<keyword evidence="2" id="KW-0378">Hydrolase</keyword>
<organism evidence="7">
    <name type="scientific">Sesamum calycinum</name>
    <dbReference type="NCBI Taxonomy" id="2727403"/>
    <lineage>
        <taxon>Eukaryota</taxon>
        <taxon>Viridiplantae</taxon>
        <taxon>Streptophyta</taxon>
        <taxon>Embryophyta</taxon>
        <taxon>Tracheophyta</taxon>
        <taxon>Spermatophyta</taxon>
        <taxon>Magnoliopsida</taxon>
        <taxon>eudicotyledons</taxon>
        <taxon>Gunneridae</taxon>
        <taxon>Pentapetalae</taxon>
        <taxon>asterids</taxon>
        <taxon>lamiids</taxon>
        <taxon>Lamiales</taxon>
        <taxon>Pedaliaceae</taxon>
        <taxon>Sesamum</taxon>
    </lineage>
</organism>
<dbReference type="InterPro" id="IPR050079">
    <property type="entry name" value="DEAD_box_RNA_helicase"/>
</dbReference>
<feature type="domain" description="Helicase C-terminal" evidence="6">
    <location>
        <begin position="96"/>
        <end position="346"/>
    </location>
</feature>
<keyword evidence="5" id="KW-0812">Transmembrane</keyword>
<comment type="caution">
    <text evidence="7">The sequence shown here is derived from an EMBL/GenBank/DDBJ whole genome shotgun (WGS) entry which is preliminary data.</text>
</comment>
<reference evidence="7" key="2">
    <citation type="journal article" date="2024" name="Plant">
        <title>Genomic evolution and insights into agronomic trait innovations of Sesamum species.</title>
        <authorList>
            <person name="Miao H."/>
            <person name="Wang L."/>
            <person name="Qu L."/>
            <person name="Liu H."/>
            <person name="Sun Y."/>
            <person name="Le M."/>
            <person name="Wang Q."/>
            <person name="Wei S."/>
            <person name="Zheng Y."/>
            <person name="Lin W."/>
            <person name="Duan Y."/>
            <person name="Cao H."/>
            <person name="Xiong S."/>
            <person name="Wang X."/>
            <person name="Wei L."/>
            <person name="Li C."/>
            <person name="Ma Q."/>
            <person name="Ju M."/>
            <person name="Zhao R."/>
            <person name="Li G."/>
            <person name="Mu C."/>
            <person name="Tian Q."/>
            <person name="Mei H."/>
            <person name="Zhang T."/>
            <person name="Gao T."/>
            <person name="Zhang H."/>
        </authorList>
    </citation>
    <scope>NUCLEOTIDE SEQUENCE</scope>
    <source>
        <strain evidence="7">KEN8</strain>
    </source>
</reference>
<dbReference type="EMBL" id="JACGWM010000279">
    <property type="protein sequence ID" value="KAL0308087.1"/>
    <property type="molecule type" value="Genomic_DNA"/>
</dbReference>
<dbReference type="PANTHER" id="PTHR47959">
    <property type="entry name" value="ATP-DEPENDENT RNA HELICASE RHLE-RELATED"/>
    <property type="match status" value="1"/>
</dbReference>
<dbReference type="GO" id="GO:0005829">
    <property type="term" value="C:cytosol"/>
    <property type="evidence" value="ECO:0007669"/>
    <property type="project" value="TreeGrafter"/>
</dbReference>
<keyword evidence="5" id="KW-0472">Membrane</keyword>
<keyword evidence="1" id="KW-0547">Nucleotide-binding</keyword>
<dbReference type="PANTHER" id="PTHR47959:SF1">
    <property type="entry name" value="ATP-DEPENDENT RNA HELICASE DBPA"/>
    <property type="match status" value="1"/>
</dbReference>
<evidence type="ECO:0000313" key="7">
    <source>
        <dbReference type="EMBL" id="KAL0308087.1"/>
    </source>
</evidence>
<dbReference type="Pfam" id="PF00271">
    <property type="entry name" value="Helicase_C"/>
    <property type="match status" value="2"/>
</dbReference>
<keyword evidence="5" id="KW-1133">Transmembrane helix</keyword>
<evidence type="ECO:0000256" key="1">
    <source>
        <dbReference type="ARBA" id="ARBA00022741"/>
    </source>
</evidence>
<reference evidence="7" key="1">
    <citation type="submission" date="2020-06" db="EMBL/GenBank/DDBJ databases">
        <authorList>
            <person name="Li T."/>
            <person name="Hu X."/>
            <person name="Zhang T."/>
            <person name="Song X."/>
            <person name="Zhang H."/>
            <person name="Dai N."/>
            <person name="Sheng W."/>
            <person name="Hou X."/>
            <person name="Wei L."/>
        </authorList>
    </citation>
    <scope>NUCLEOTIDE SEQUENCE</scope>
    <source>
        <strain evidence="7">KEN8</strain>
        <tissue evidence="7">Leaf</tissue>
    </source>
</reference>
<evidence type="ECO:0000256" key="3">
    <source>
        <dbReference type="ARBA" id="ARBA00022806"/>
    </source>
</evidence>
<dbReference type="PROSITE" id="PS51194">
    <property type="entry name" value="HELICASE_CTER"/>
    <property type="match status" value="1"/>
</dbReference>
<gene>
    <name evidence="7" type="ORF">Scaly_2962000</name>
</gene>
<dbReference type="GO" id="GO:0003724">
    <property type="term" value="F:RNA helicase activity"/>
    <property type="evidence" value="ECO:0007669"/>
    <property type="project" value="TreeGrafter"/>
</dbReference>
<dbReference type="InterPro" id="IPR027417">
    <property type="entry name" value="P-loop_NTPase"/>
</dbReference>
<keyword evidence="4" id="KW-0067">ATP-binding</keyword>
<protein>
    <submittedName>
        <fullName evidence="7">DEAD-box ATP-dependent RNA helicase 3, chloroplastic</fullName>
    </submittedName>
</protein>